<dbReference type="InterPro" id="IPR016195">
    <property type="entry name" value="Pol/histidinol_Pase-like"/>
</dbReference>
<sequence>MVAGQVPWIVACCKEPRARGGIKLADYWINLHAHTDESNAGGYFEIVTQYKDYVKYALDNHLPAIAVTNHGNVARWIKHKELADEAGLKYIHGIEAYTAMGLDDKSRYHTIIIAKNYDGVKAINQLSSHSFNRKDGHYYYKPRIMFDELVEAVDHGNLYVTTACMAGPLAQAYFNDDDEVRHKWINFAKKYPERVFLEIQPHDNREQAQYNDYLVKLAQQHDLKLIASNDVHALNQYHDKLRKIIKKGKGSQYDNEDEFELWLKDRSEMIQAFQKQGVVPTELVQKALDLTVEIAESVESFEIDKSHKYPKLYDDPEAEFQKRIKQGIYDRGIDKLPVDERKKYLERIQYEYSVYKYNGAIDYMLSHEDIMNAAKEHGAHFGPGRGSVSGSLIAYLCGQTDMDSVKLGLNFERFMNSERISLADVDIDAFRDNQQWTQQWMLTNSKWHAASILTANTYGLKAAIKAIADGLPRYAGKPQYIQEIRNEIGDNGIVPREVYEDHRELIDMAQSVVGVIDSFGRHAAGIVIDTNTIEDAMGTMTISGWDYPVTQITMKEIDHNNWVKYDMLGLDNVGLIEKTAELAGIPYPTPDSDFIDFEDAKVWESMRQNNIGVFQMEGDRAGKLLRDMLSPDTIRKIKSNEAGKNVKYMDLLSLVNAAQRPSGASYVDKVTHGEFKDNGHPALNEFLAPTLGELVYQEQIMNFLVKFCGYTPGQSDLIRRGIGKKNPTIMDNEVPKIKPAFIKTMVEKYGDSQEHAENIADSFIQVFMDAVNYGFSVNHSMAYSYIGYISTWLRYYYPLEWCTAAFEVWKGKQEKINRVSQFAKSMGIDVRPVRYGRSKGLYFMNKDENAIYEGTAAIKSLNTEVGDYLYQLSDKDYTFFTDFLVDLYEKNKFVSKDETLTVSDLFHRYGLEEIKKIDLSSEKDKRFTAQKFDKKTTINSRHVLNLILLRYFKDFAKNRKLKEVFDYFKKTYKPQNKRWAGKYEKYMKVLELEKSLKDQDLPLKEQLDSELKLLGRCQSTYPELPSSYAYVTQADVRSSRVKVRLYSPRNGKEVLVLLSKSAYFGGRLKEGSMIKLSGLRKTPKSILIDGHWQKSEKDFDYWVTDYKLV</sequence>
<dbReference type="InterPro" id="IPR003141">
    <property type="entry name" value="Pol/His_phosphatase_N"/>
</dbReference>
<protein>
    <submittedName>
        <fullName evidence="6">Dna polymerase iii</fullName>
    </submittedName>
</protein>
<evidence type="ECO:0000313" key="7">
    <source>
        <dbReference type="Proteomes" id="UP000050816"/>
    </source>
</evidence>
<dbReference type="SMART" id="SM00481">
    <property type="entry name" value="POLIIIAc"/>
    <property type="match status" value="1"/>
</dbReference>
<dbReference type="SUPFAM" id="SSF89550">
    <property type="entry name" value="PHP domain-like"/>
    <property type="match status" value="1"/>
</dbReference>
<proteinExistence type="predicted"/>
<dbReference type="Pfam" id="PF07733">
    <property type="entry name" value="DNA_pol3_alpha"/>
    <property type="match status" value="1"/>
</dbReference>
<accession>A0A0R1UKA8</accession>
<feature type="domain" description="Polymerase/histidinol phosphatase N-terminal" evidence="5">
    <location>
        <begin position="29"/>
        <end position="100"/>
    </location>
</feature>
<dbReference type="GO" id="GO:0006260">
    <property type="term" value="P:DNA replication"/>
    <property type="evidence" value="ECO:0007669"/>
    <property type="project" value="UniProtKB-KW"/>
</dbReference>
<evidence type="ECO:0000313" key="6">
    <source>
        <dbReference type="EMBL" id="KRL91715.1"/>
    </source>
</evidence>
<dbReference type="Pfam" id="PF17657">
    <property type="entry name" value="DNA_pol3_finger"/>
    <property type="match status" value="1"/>
</dbReference>
<keyword evidence="3" id="KW-0235">DNA replication</keyword>
<dbReference type="AlphaFoldDB" id="A0A0R1UKA8"/>
<name>A0A0R1UKA8_9LACO</name>
<organism evidence="6 7">
    <name type="scientific">Limosilactobacillus ingluviei DSM 15946</name>
    <dbReference type="NCBI Taxonomy" id="1423760"/>
    <lineage>
        <taxon>Bacteria</taxon>
        <taxon>Bacillati</taxon>
        <taxon>Bacillota</taxon>
        <taxon>Bacilli</taxon>
        <taxon>Lactobacillales</taxon>
        <taxon>Lactobacillaceae</taxon>
        <taxon>Limosilactobacillus</taxon>
    </lineage>
</organism>
<evidence type="ECO:0000256" key="4">
    <source>
        <dbReference type="ARBA" id="ARBA00022932"/>
    </source>
</evidence>
<dbReference type="Gene3D" id="3.20.20.140">
    <property type="entry name" value="Metal-dependent hydrolases"/>
    <property type="match status" value="1"/>
</dbReference>
<dbReference type="Pfam" id="PF02811">
    <property type="entry name" value="PHP"/>
    <property type="match status" value="1"/>
</dbReference>
<dbReference type="PANTHER" id="PTHR32294">
    <property type="entry name" value="DNA POLYMERASE III SUBUNIT ALPHA"/>
    <property type="match status" value="1"/>
</dbReference>
<dbReference type="InterPro" id="IPR040982">
    <property type="entry name" value="DNA_pol3_finger"/>
</dbReference>
<evidence type="ECO:0000259" key="5">
    <source>
        <dbReference type="SMART" id="SM00481"/>
    </source>
</evidence>
<dbReference type="PATRIC" id="fig|1423760.3.peg.1204"/>
<comment type="caution">
    <text evidence="6">The sequence shown here is derived from an EMBL/GenBank/DDBJ whole genome shotgun (WGS) entry which is preliminary data.</text>
</comment>
<dbReference type="InterPro" id="IPR004805">
    <property type="entry name" value="DnaE2/DnaE/PolC"/>
</dbReference>
<gene>
    <name evidence="6" type="ORF">FC43_GL001138</name>
</gene>
<dbReference type="GO" id="GO:0003887">
    <property type="term" value="F:DNA-directed DNA polymerase activity"/>
    <property type="evidence" value="ECO:0007669"/>
    <property type="project" value="UniProtKB-KW"/>
</dbReference>
<keyword evidence="1" id="KW-0808">Transferase</keyword>
<dbReference type="InterPro" id="IPR004013">
    <property type="entry name" value="PHP_dom"/>
</dbReference>
<dbReference type="GO" id="GO:0008408">
    <property type="term" value="F:3'-5' exonuclease activity"/>
    <property type="evidence" value="ECO:0007669"/>
    <property type="project" value="InterPro"/>
</dbReference>
<dbReference type="Proteomes" id="UP000050816">
    <property type="component" value="Unassembled WGS sequence"/>
</dbReference>
<keyword evidence="2" id="KW-0548">Nucleotidyltransferase</keyword>
<dbReference type="PANTHER" id="PTHR32294:SF0">
    <property type="entry name" value="DNA POLYMERASE III SUBUNIT ALPHA"/>
    <property type="match status" value="1"/>
</dbReference>
<evidence type="ECO:0000256" key="2">
    <source>
        <dbReference type="ARBA" id="ARBA00022695"/>
    </source>
</evidence>
<evidence type="ECO:0000256" key="1">
    <source>
        <dbReference type="ARBA" id="ARBA00022679"/>
    </source>
</evidence>
<evidence type="ECO:0000256" key="3">
    <source>
        <dbReference type="ARBA" id="ARBA00022705"/>
    </source>
</evidence>
<dbReference type="EMBL" id="AZFK01000018">
    <property type="protein sequence ID" value="KRL91715.1"/>
    <property type="molecule type" value="Genomic_DNA"/>
</dbReference>
<reference evidence="6 7" key="1">
    <citation type="journal article" date="2015" name="Genome Announc.">
        <title>Expanding the biotechnology potential of lactobacilli through comparative genomics of 213 strains and associated genera.</title>
        <authorList>
            <person name="Sun Z."/>
            <person name="Harris H.M."/>
            <person name="McCann A."/>
            <person name="Guo C."/>
            <person name="Argimon S."/>
            <person name="Zhang W."/>
            <person name="Yang X."/>
            <person name="Jeffery I.B."/>
            <person name="Cooney J.C."/>
            <person name="Kagawa T.F."/>
            <person name="Liu W."/>
            <person name="Song Y."/>
            <person name="Salvetti E."/>
            <person name="Wrobel A."/>
            <person name="Rasinkangas P."/>
            <person name="Parkhill J."/>
            <person name="Rea M.C."/>
            <person name="O'Sullivan O."/>
            <person name="Ritari J."/>
            <person name="Douillard F.P."/>
            <person name="Paul Ross R."/>
            <person name="Yang R."/>
            <person name="Briner A.E."/>
            <person name="Felis G.E."/>
            <person name="de Vos W.M."/>
            <person name="Barrangou R."/>
            <person name="Klaenhammer T.R."/>
            <person name="Caufield P.W."/>
            <person name="Cui Y."/>
            <person name="Zhang H."/>
            <person name="O'Toole P.W."/>
        </authorList>
    </citation>
    <scope>NUCLEOTIDE SEQUENCE [LARGE SCALE GENOMIC DNA]</scope>
    <source>
        <strain evidence="6 7">DSM 15946</strain>
    </source>
</reference>
<dbReference type="InterPro" id="IPR011708">
    <property type="entry name" value="DNA_pol3_alpha_NTPase_dom"/>
</dbReference>
<keyword evidence="4" id="KW-0239">DNA-directed DNA polymerase</keyword>